<dbReference type="InterPro" id="IPR010982">
    <property type="entry name" value="Lambda_DNA-bd_dom_sf"/>
</dbReference>
<evidence type="ECO:0000313" key="3">
    <source>
        <dbReference type="Proteomes" id="UP000266091"/>
    </source>
</evidence>
<feature type="domain" description="HTH cro/C1-type" evidence="1">
    <location>
        <begin position="23"/>
        <end position="69"/>
    </location>
</feature>
<gene>
    <name evidence="2" type="ORF">MESMUL_16100</name>
</gene>
<dbReference type="AlphaFoldDB" id="A0A388SDE2"/>
<sequence>MATTEGLRAERLARVNDAIQGSGYNQTEIARAMDVSKAAVSRWMTGASCPTRDKIVALEKLLGLPARSLVNGTTGAPSKSEEELTVEPLIPSRGEGVLQSVRLSKSAIESFGLKPGSISAYRMDNPALGQLIPIGSVLIVDRSVKTAQAEGFYLVQDNGVKRIGRYTFKPDGKPRLMRGLEDDPASAMPPETEVLGRVKAVLVVTET</sequence>
<comment type="caution">
    <text evidence="2">The sequence shown here is derived from an EMBL/GenBank/DDBJ whole genome shotgun (WGS) entry which is preliminary data.</text>
</comment>
<evidence type="ECO:0000259" key="1">
    <source>
        <dbReference type="PROSITE" id="PS50943"/>
    </source>
</evidence>
<organism evidence="2 3">
    <name type="scientific">Mesosutterella multiformis</name>
    <dbReference type="NCBI Taxonomy" id="2259133"/>
    <lineage>
        <taxon>Bacteria</taxon>
        <taxon>Pseudomonadati</taxon>
        <taxon>Pseudomonadota</taxon>
        <taxon>Betaproteobacteria</taxon>
        <taxon>Burkholderiales</taxon>
        <taxon>Sutterellaceae</taxon>
        <taxon>Mesosutterella</taxon>
    </lineage>
</organism>
<proteinExistence type="predicted"/>
<evidence type="ECO:0000313" key="2">
    <source>
        <dbReference type="EMBL" id="GBO94256.1"/>
    </source>
</evidence>
<dbReference type="RefSeq" id="WP_022443879.1">
    <property type="nucleotide sequence ID" value="NZ_BGZJ01000001.1"/>
</dbReference>
<dbReference type="SUPFAM" id="SSF47413">
    <property type="entry name" value="lambda repressor-like DNA-binding domains"/>
    <property type="match status" value="1"/>
</dbReference>
<dbReference type="InterPro" id="IPR001387">
    <property type="entry name" value="Cro/C1-type_HTH"/>
</dbReference>
<dbReference type="Pfam" id="PF01381">
    <property type="entry name" value="HTH_3"/>
    <property type="match status" value="1"/>
</dbReference>
<dbReference type="CDD" id="cd00093">
    <property type="entry name" value="HTH_XRE"/>
    <property type="match status" value="1"/>
</dbReference>
<dbReference type="EMBL" id="BGZJ01000001">
    <property type="protein sequence ID" value="GBO94256.1"/>
    <property type="molecule type" value="Genomic_DNA"/>
</dbReference>
<accession>A0A401LMA6</accession>
<dbReference type="PROSITE" id="PS50943">
    <property type="entry name" value="HTH_CROC1"/>
    <property type="match status" value="1"/>
</dbReference>
<dbReference type="Gene3D" id="1.10.260.40">
    <property type="entry name" value="lambda repressor-like DNA-binding domains"/>
    <property type="match status" value="1"/>
</dbReference>
<dbReference type="SMART" id="SM00530">
    <property type="entry name" value="HTH_XRE"/>
    <property type="match status" value="1"/>
</dbReference>
<reference evidence="2 3" key="1">
    <citation type="journal article" date="2018" name="Int. J. Syst. Evol. Microbiol.">
        <title>Mesosutterella multiformis gen. nov., sp. nov., a member of the family Sutterellaceae and Sutterella megalosphaeroides sp. nov., isolated from human faeces.</title>
        <authorList>
            <person name="Sakamoto M."/>
            <person name="Ikeyama N."/>
            <person name="Kunihiro T."/>
            <person name="Iino T."/>
            <person name="Yuki M."/>
            <person name="Ohkuma M."/>
        </authorList>
    </citation>
    <scope>NUCLEOTIDE SEQUENCE [LARGE SCALE GENOMIC DNA]</scope>
    <source>
        <strain evidence="2 3">4NBBH2</strain>
    </source>
</reference>
<dbReference type="GO" id="GO:0003677">
    <property type="term" value="F:DNA binding"/>
    <property type="evidence" value="ECO:0007669"/>
    <property type="project" value="InterPro"/>
</dbReference>
<dbReference type="OrthoDB" id="7579205at2"/>
<dbReference type="Proteomes" id="UP000266091">
    <property type="component" value="Unassembled WGS sequence"/>
</dbReference>
<protein>
    <recommendedName>
        <fullName evidence="1">HTH cro/C1-type domain-containing protein</fullName>
    </recommendedName>
</protein>
<accession>A0A388SDE2</accession>
<name>A0A388SDE2_9BURK</name>
<keyword evidence="3" id="KW-1185">Reference proteome</keyword>